<dbReference type="PROSITE" id="PS00609">
    <property type="entry name" value="GLYCOSYL_HYDROL_F32"/>
    <property type="match status" value="1"/>
</dbReference>
<dbReference type="PANTHER" id="PTHR43101">
    <property type="entry name" value="BETA-FRUCTOSIDASE"/>
    <property type="match status" value="1"/>
</dbReference>
<dbReference type="RefSeq" id="WP_170264710.1">
    <property type="nucleotide sequence ID" value="NZ_CP046276.1"/>
</dbReference>
<comment type="similarity">
    <text evidence="1">Belongs to the glycosyl hydrolase 32 family.</text>
</comment>
<dbReference type="Gene3D" id="2.60.120.560">
    <property type="entry name" value="Exo-inulinase, domain 1"/>
    <property type="match status" value="1"/>
</dbReference>
<keyword evidence="7" id="KW-1185">Reference proteome</keyword>
<protein>
    <recommendedName>
        <fullName evidence="2">beta-fructofuranosidase</fullName>
        <ecNumber evidence="2">3.2.1.26</ecNumber>
    </recommendedName>
</protein>
<dbReference type="InterPro" id="IPR013320">
    <property type="entry name" value="ConA-like_dom_sf"/>
</dbReference>
<feature type="domain" description="Glycosyl hydrolase family 32 N-terminal" evidence="5">
    <location>
        <begin position="36"/>
        <end position="336"/>
    </location>
</feature>
<organism evidence="6 7">
    <name type="scientific">Spiroplasma tabanidicola</name>
    <dbReference type="NCBI Taxonomy" id="324079"/>
    <lineage>
        <taxon>Bacteria</taxon>
        <taxon>Bacillati</taxon>
        <taxon>Mycoplasmatota</taxon>
        <taxon>Mollicutes</taxon>
        <taxon>Entomoplasmatales</taxon>
        <taxon>Spiroplasmataceae</taxon>
        <taxon>Spiroplasma</taxon>
    </lineage>
</organism>
<evidence type="ECO:0000313" key="6">
    <source>
        <dbReference type="EMBL" id="QGS52284.1"/>
    </source>
</evidence>
<name>A0A6I6CE81_9MOLU</name>
<evidence type="ECO:0000256" key="3">
    <source>
        <dbReference type="ARBA" id="ARBA00022801"/>
    </source>
</evidence>
<dbReference type="AlphaFoldDB" id="A0A6I6CE81"/>
<reference evidence="6 7" key="1">
    <citation type="submission" date="2019-11" db="EMBL/GenBank/DDBJ databases">
        <title>Complete genome sequence of Spiroplasma tabanidicola TAUS-1 (DSM 22603).</title>
        <authorList>
            <person name="Huang C.-T."/>
            <person name="Lin Y.-C."/>
            <person name="Kuo C.-H."/>
        </authorList>
    </citation>
    <scope>NUCLEOTIDE SEQUENCE [LARGE SCALE GENOMIC DNA]</scope>
    <source>
        <strain evidence="6 7">TAUS-1</strain>
    </source>
</reference>
<accession>A0A6I6CE81</accession>
<dbReference type="SUPFAM" id="SSF49899">
    <property type="entry name" value="Concanavalin A-like lectins/glucanases"/>
    <property type="match status" value="1"/>
</dbReference>
<dbReference type="InterPro" id="IPR023296">
    <property type="entry name" value="Glyco_hydro_beta-prop_sf"/>
</dbReference>
<dbReference type="GO" id="GO:0004564">
    <property type="term" value="F:beta-fructofuranosidase activity"/>
    <property type="evidence" value="ECO:0007669"/>
    <property type="project" value="UniProtKB-EC"/>
</dbReference>
<dbReference type="SMART" id="SM00640">
    <property type="entry name" value="Glyco_32"/>
    <property type="match status" value="1"/>
</dbReference>
<evidence type="ECO:0000313" key="7">
    <source>
        <dbReference type="Proteomes" id="UP000424468"/>
    </source>
</evidence>
<dbReference type="CDD" id="cd18623">
    <property type="entry name" value="GH32_ScrB-like"/>
    <property type="match status" value="1"/>
</dbReference>
<dbReference type="Gene3D" id="2.115.10.20">
    <property type="entry name" value="Glycosyl hydrolase domain, family 43"/>
    <property type="match status" value="1"/>
</dbReference>
<dbReference type="EC" id="3.2.1.26" evidence="2"/>
<gene>
    <name evidence="6" type="ORF">STABA_v1c09310</name>
</gene>
<evidence type="ECO:0000256" key="1">
    <source>
        <dbReference type="ARBA" id="ARBA00009902"/>
    </source>
</evidence>
<dbReference type="InterPro" id="IPR018053">
    <property type="entry name" value="Glyco_hydro_32_AS"/>
</dbReference>
<dbReference type="Proteomes" id="UP000424468">
    <property type="component" value="Chromosome"/>
</dbReference>
<evidence type="ECO:0000259" key="5">
    <source>
        <dbReference type="Pfam" id="PF00251"/>
    </source>
</evidence>
<evidence type="ECO:0000256" key="4">
    <source>
        <dbReference type="ARBA" id="ARBA00023295"/>
    </source>
</evidence>
<dbReference type="EMBL" id="CP046276">
    <property type="protein sequence ID" value="QGS52284.1"/>
    <property type="molecule type" value="Genomic_DNA"/>
</dbReference>
<dbReference type="Pfam" id="PF00251">
    <property type="entry name" value="Glyco_hydro_32N"/>
    <property type="match status" value="1"/>
</dbReference>
<keyword evidence="4" id="KW-0326">Glycosidase</keyword>
<dbReference type="GO" id="GO:0005975">
    <property type="term" value="P:carbohydrate metabolic process"/>
    <property type="evidence" value="ECO:0007669"/>
    <property type="project" value="InterPro"/>
</dbReference>
<proteinExistence type="inferred from homology"/>
<sequence length="474" mass="55682">MAEQINRYKKITEYSNDEIDKVNEIVKYSLYYPYFHISPFNGLMNDPNGLFYKDGYFYIHYQNHPMRAIHGLKYWYLVKTKDFVHYIDCGYSNSPELKEENHGCFSGSAYLENNQIKIIYTGNEKDENAIRTQHQIVGDLIDNKIVNKKVVVKHDNKISTEHIRDPKIIYANDKQYMIVGAQTLEKKGTIAVFEKVKDNWVFKSYIKLKQLKDPGYMWECPNIEKVDGMYVVMFSIQGVNNTDKYNLQNSSNVISIVCSDIDFENGDLIDEQPFEMFDHGQDLYATQTFWYEEKLLAISWVGTLDVEYPSDKDYWTGSLSIPVELNIKNNKLEKKPFNFFEKNILENDLKSEKTKLIKSLNLPARISLSTNENVIKIKNEKNEYICLEIKKDEVIFDRSKQSLKIKSNFGDFRYIKNNNKLKQVDIWIDNSIIEVFVDNQLLTSKFFVIGDLNLELQKEVELKTNKIKKISYTK</sequence>
<keyword evidence="3" id="KW-0378">Hydrolase</keyword>
<dbReference type="InterPro" id="IPR051214">
    <property type="entry name" value="GH32_Enzymes"/>
</dbReference>
<dbReference type="InterPro" id="IPR001362">
    <property type="entry name" value="Glyco_hydro_32"/>
</dbReference>
<evidence type="ECO:0000256" key="2">
    <source>
        <dbReference type="ARBA" id="ARBA00012758"/>
    </source>
</evidence>
<dbReference type="SUPFAM" id="SSF75005">
    <property type="entry name" value="Arabinanase/levansucrase/invertase"/>
    <property type="match status" value="1"/>
</dbReference>
<dbReference type="PANTHER" id="PTHR43101:SF1">
    <property type="entry name" value="BETA-FRUCTOSIDASE"/>
    <property type="match status" value="1"/>
</dbReference>
<dbReference type="KEGG" id="stab:STABA_v1c09310"/>
<dbReference type="InterPro" id="IPR013148">
    <property type="entry name" value="Glyco_hydro_32_N"/>
</dbReference>